<evidence type="ECO:0000256" key="2">
    <source>
        <dbReference type="SAM" id="SignalP"/>
    </source>
</evidence>
<dbReference type="Pfam" id="PF04351">
    <property type="entry name" value="PilP"/>
    <property type="match status" value="1"/>
</dbReference>
<protein>
    <submittedName>
        <fullName evidence="3">Pilus assembly protein PilP</fullName>
    </submittedName>
</protein>
<gene>
    <name evidence="3" type="ORF">DZC52_05960</name>
</gene>
<keyword evidence="4" id="KW-1185">Reference proteome</keyword>
<dbReference type="OrthoDB" id="5296580at2"/>
<dbReference type="RefSeq" id="WP_116650215.1">
    <property type="nucleotide sequence ID" value="NZ_QUZK01000025.1"/>
</dbReference>
<dbReference type="PROSITE" id="PS51257">
    <property type="entry name" value="PROKAR_LIPOPROTEIN"/>
    <property type="match status" value="1"/>
</dbReference>
<feature type="chain" id="PRO_5017755707" evidence="2">
    <location>
        <begin position="24"/>
        <end position="178"/>
    </location>
</feature>
<dbReference type="InterPro" id="IPR007446">
    <property type="entry name" value="PilP"/>
</dbReference>
<dbReference type="PIRSF" id="PIRSF016481">
    <property type="entry name" value="Pilus_assembly_PilP"/>
    <property type="match status" value="1"/>
</dbReference>
<evidence type="ECO:0000313" key="3">
    <source>
        <dbReference type="EMBL" id="RFF30978.1"/>
    </source>
</evidence>
<accession>A0A3E1K9R1</accession>
<dbReference type="EMBL" id="QUZK01000025">
    <property type="protein sequence ID" value="RFF30978.1"/>
    <property type="molecule type" value="Genomic_DNA"/>
</dbReference>
<dbReference type="Gene3D" id="2.30.30.830">
    <property type="match status" value="1"/>
</dbReference>
<feature type="signal peptide" evidence="2">
    <location>
        <begin position="1"/>
        <end position="23"/>
    </location>
</feature>
<evidence type="ECO:0000256" key="1">
    <source>
        <dbReference type="SAM" id="MobiDB-lite"/>
    </source>
</evidence>
<dbReference type="AlphaFoldDB" id="A0A3E1K9R1"/>
<name>A0A3E1K9R1_9GAMM</name>
<evidence type="ECO:0000313" key="4">
    <source>
        <dbReference type="Proteomes" id="UP000260351"/>
    </source>
</evidence>
<proteinExistence type="predicted"/>
<organism evidence="3 4">
    <name type="scientific">Wenzhouxiangella sediminis</name>
    <dbReference type="NCBI Taxonomy" id="1792836"/>
    <lineage>
        <taxon>Bacteria</taxon>
        <taxon>Pseudomonadati</taxon>
        <taxon>Pseudomonadota</taxon>
        <taxon>Gammaproteobacteria</taxon>
        <taxon>Chromatiales</taxon>
        <taxon>Wenzhouxiangellaceae</taxon>
        <taxon>Wenzhouxiangella</taxon>
    </lineage>
</organism>
<feature type="region of interest" description="Disordered" evidence="1">
    <location>
        <begin position="69"/>
        <end position="95"/>
    </location>
</feature>
<sequence length="178" mass="20084">MSLMMRSLSVLALALLLVGCQKGTDDLREWTDRVRDREPEPIEPIPPIRTPEVVAYEAMEMRDPFQLAGRAAEEEEEEVAAEEGGGLRPDPDRRKEYLEGFPLDTLEMVGTLTIDGSQYALIQDNESVVHRVREGNYMGQNHGLVLNVQPSHVEVRELVQDGRGGWSERRVRVAMAED</sequence>
<comment type="caution">
    <text evidence="3">The sequence shown here is derived from an EMBL/GenBank/DDBJ whole genome shotgun (WGS) entry which is preliminary data.</text>
</comment>
<reference evidence="3 4" key="1">
    <citation type="submission" date="2018-08" db="EMBL/GenBank/DDBJ databases">
        <title>Wenzhouxiangella salilacus sp. nov., a novel bacterium isolated from a saline lake in Xinjiang Province, China.</title>
        <authorList>
            <person name="Han S."/>
        </authorList>
    </citation>
    <scope>NUCLEOTIDE SEQUENCE [LARGE SCALE GENOMIC DNA]</scope>
    <source>
        <strain evidence="3 4">XDB06</strain>
    </source>
</reference>
<dbReference type="Proteomes" id="UP000260351">
    <property type="component" value="Unassembled WGS sequence"/>
</dbReference>
<keyword evidence="2" id="KW-0732">Signal</keyword>